<evidence type="ECO:0000313" key="2">
    <source>
        <dbReference type="Proteomes" id="UP000306985"/>
    </source>
</evidence>
<proteinExistence type="predicted"/>
<reference evidence="1 2" key="1">
    <citation type="submission" date="2019-05" db="EMBL/GenBank/DDBJ databases">
        <title>Nakamurella sp. N5BH11, whole genome shotgun sequence.</title>
        <authorList>
            <person name="Tuo L."/>
        </authorList>
    </citation>
    <scope>NUCLEOTIDE SEQUENCE [LARGE SCALE GENOMIC DNA]</scope>
    <source>
        <strain evidence="1 2">N5BH11</strain>
    </source>
</reference>
<comment type="caution">
    <text evidence="1">The sequence shown here is derived from an EMBL/GenBank/DDBJ whole genome shotgun (WGS) entry which is preliminary data.</text>
</comment>
<keyword evidence="2" id="KW-1185">Reference proteome</keyword>
<organism evidence="1 2">
    <name type="scientific">Nakamurella flava</name>
    <dbReference type="NCBI Taxonomy" id="2576308"/>
    <lineage>
        <taxon>Bacteria</taxon>
        <taxon>Bacillati</taxon>
        <taxon>Actinomycetota</taxon>
        <taxon>Actinomycetes</taxon>
        <taxon>Nakamurellales</taxon>
        <taxon>Nakamurellaceae</taxon>
        <taxon>Nakamurella</taxon>
    </lineage>
</organism>
<gene>
    <name evidence="1" type="ORF">FDO65_10055</name>
</gene>
<protein>
    <submittedName>
        <fullName evidence="1">Uncharacterized protein</fullName>
    </submittedName>
</protein>
<accession>A0A4U6QN85</accession>
<dbReference type="Proteomes" id="UP000306985">
    <property type="component" value="Unassembled WGS sequence"/>
</dbReference>
<dbReference type="EMBL" id="SZZH01000001">
    <property type="protein sequence ID" value="TKV61859.1"/>
    <property type="molecule type" value="Genomic_DNA"/>
</dbReference>
<dbReference type="OrthoDB" id="5197911at2"/>
<evidence type="ECO:0000313" key="1">
    <source>
        <dbReference type="EMBL" id="TKV61859.1"/>
    </source>
</evidence>
<dbReference type="RefSeq" id="WP_137449164.1">
    <property type="nucleotide sequence ID" value="NZ_SZZH01000001.1"/>
</dbReference>
<name>A0A4U6QN85_9ACTN</name>
<sequence length="147" mass="15501">MQLKECEQCGTQFEARKSTAKYCSGNCRTRASRNRTATGINSAGQPAAAQPKASGGVVLVAGEGLVAQVQRELQDAGRLDTVLGQQALVLAQRMRVVSPDTGSSLSAISKELRTVMAQALDGVAIEGDPIDEVTKRREAKMARLNAG</sequence>
<dbReference type="AlphaFoldDB" id="A0A4U6QN85"/>